<gene>
    <name evidence="1" type="ORF">A3SI_05247</name>
</gene>
<comment type="caution">
    <text evidence="1">The sequence shown here is derived from an EMBL/GenBank/DDBJ whole genome shotgun (WGS) entry which is preliminary data.</text>
</comment>
<evidence type="ECO:0000313" key="2">
    <source>
        <dbReference type="Proteomes" id="UP000005551"/>
    </source>
</evidence>
<reference evidence="1 2" key="1">
    <citation type="submission" date="2012-05" db="EMBL/GenBank/DDBJ databases">
        <title>Genome sequence of Nitritalea halalkaliphila LW7.</title>
        <authorList>
            <person name="Jangir P.K."/>
            <person name="Singh A."/>
            <person name="Shivaji S."/>
            <person name="Sharma R."/>
        </authorList>
    </citation>
    <scope>NUCLEOTIDE SEQUENCE [LARGE SCALE GENOMIC DNA]</scope>
    <source>
        <strain evidence="1 2">LW7</strain>
    </source>
</reference>
<proteinExistence type="predicted"/>
<organism evidence="1 2">
    <name type="scientific">Nitritalea halalkaliphila LW7</name>
    <dbReference type="NCBI Taxonomy" id="1189621"/>
    <lineage>
        <taxon>Bacteria</taxon>
        <taxon>Pseudomonadati</taxon>
        <taxon>Bacteroidota</taxon>
        <taxon>Cytophagia</taxon>
        <taxon>Cytophagales</taxon>
        <taxon>Cyclobacteriaceae</taxon>
        <taxon>Nitritalea</taxon>
    </lineage>
</organism>
<evidence type="ECO:0000313" key="1">
    <source>
        <dbReference type="EMBL" id="EIM77858.1"/>
    </source>
</evidence>
<dbReference type="Proteomes" id="UP000005551">
    <property type="component" value="Unassembled WGS sequence"/>
</dbReference>
<sequence length="136" mass="15657">MKAEKTQIYLKNMRLLQERDPATPLNAEGFEIELSRFELLLADSVHTIFADNVSISSLESFIRAKALRVRPNFEKESKTYLELGFNQLAITEADINRSFIPVRSSSVIYTCISRRYTFTAGKLLVKLLQRPKKKTQ</sequence>
<name>I5C7Q6_9BACT</name>
<dbReference type="EMBL" id="AJYA01000011">
    <property type="protein sequence ID" value="EIM77858.1"/>
    <property type="molecule type" value="Genomic_DNA"/>
</dbReference>
<dbReference type="STRING" id="1189621.A3SI_05247"/>
<dbReference type="AlphaFoldDB" id="I5C7Q6"/>
<accession>I5C7Q6</accession>
<keyword evidence="2" id="KW-1185">Reference proteome</keyword>
<protein>
    <submittedName>
        <fullName evidence="1">Uncharacterized protein</fullName>
    </submittedName>
</protein>